<gene>
    <name evidence="3" type="ORF">A2531_06985</name>
</gene>
<dbReference type="InterPro" id="IPR026272">
    <property type="entry name" value="SdpI"/>
</dbReference>
<feature type="transmembrane region" description="Helical" evidence="1">
    <location>
        <begin position="168"/>
        <end position="186"/>
    </location>
</feature>
<protein>
    <recommendedName>
        <fullName evidence="2">DUF1648 domain-containing protein</fullName>
    </recommendedName>
</protein>
<organism evidence="3 4">
    <name type="scientific">Candidatus Falkowbacteria bacterium RIFOXYD2_FULL_34_120</name>
    <dbReference type="NCBI Taxonomy" id="1798007"/>
    <lineage>
        <taxon>Bacteria</taxon>
        <taxon>Candidatus Falkowiibacteriota</taxon>
    </lineage>
</organism>
<dbReference type="GO" id="GO:0009636">
    <property type="term" value="P:response to toxic substance"/>
    <property type="evidence" value="ECO:0007669"/>
    <property type="project" value="TreeGrafter"/>
</dbReference>
<feature type="transmembrane region" description="Helical" evidence="1">
    <location>
        <begin position="93"/>
        <end position="114"/>
    </location>
</feature>
<evidence type="ECO:0000256" key="1">
    <source>
        <dbReference type="SAM" id="Phobius"/>
    </source>
</evidence>
<dbReference type="Proteomes" id="UP000177579">
    <property type="component" value="Unassembled WGS sequence"/>
</dbReference>
<dbReference type="EMBL" id="MFGO01000021">
    <property type="protein sequence ID" value="OGF40757.1"/>
    <property type="molecule type" value="Genomic_DNA"/>
</dbReference>
<keyword evidence="1" id="KW-0472">Membrane</keyword>
<comment type="caution">
    <text evidence="3">The sequence shown here is derived from an EMBL/GenBank/DDBJ whole genome shotgun (WGS) entry which is preliminary data.</text>
</comment>
<dbReference type="PANTHER" id="PTHR37810">
    <property type="entry name" value="IMMUNITY PROTEIN SDPI"/>
    <property type="match status" value="1"/>
</dbReference>
<accession>A0A1F5TPJ5</accession>
<name>A0A1F5TPJ5_9BACT</name>
<evidence type="ECO:0000313" key="4">
    <source>
        <dbReference type="Proteomes" id="UP000177579"/>
    </source>
</evidence>
<dbReference type="Pfam" id="PF07853">
    <property type="entry name" value="DUF1648"/>
    <property type="match status" value="1"/>
</dbReference>
<dbReference type="Pfam" id="PF13630">
    <property type="entry name" value="SdpI"/>
    <property type="match status" value="1"/>
</dbReference>
<dbReference type="PANTHER" id="PTHR37810:SF5">
    <property type="entry name" value="IMMUNITY PROTEIN SDPI"/>
    <property type="match status" value="1"/>
</dbReference>
<feature type="transmembrane region" description="Helical" evidence="1">
    <location>
        <begin position="192"/>
        <end position="215"/>
    </location>
</feature>
<proteinExistence type="predicted"/>
<feature type="transmembrane region" description="Helical" evidence="1">
    <location>
        <begin position="53"/>
        <end position="73"/>
    </location>
</feature>
<dbReference type="InterPro" id="IPR012867">
    <property type="entry name" value="DUF1648"/>
</dbReference>
<evidence type="ECO:0000259" key="2">
    <source>
        <dbReference type="Pfam" id="PF07853"/>
    </source>
</evidence>
<dbReference type="PIRSF" id="PIRSF038959">
    <property type="entry name" value="SdpI"/>
    <property type="match status" value="1"/>
</dbReference>
<dbReference type="InterPro" id="IPR025962">
    <property type="entry name" value="SdpI/YhfL"/>
</dbReference>
<sequence length="220" mass="25724">MPNPIKPNLKTEIIPILLILVLGISSFYFYSYFPERVPIHWNFAGEPDNWGSPLFAAFMLPALISIMYLFFLFLPTVDPKKERYAQFHKIYHIFKTIIMFFMAVIYFVASLNALDYNIPIDVYIPLLIGLMFIIMGNYFSKIKPNWFIGIRTPWTLSSEYVWNKTHRFGGKIFMLGGLALMLVSLFPPIWRMVILFTTVIIIIFGTVGYSFLIYIKEKNK</sequence>
<feature type="domain" description="DUF1648" evidence="2">
    <location>
        <begin position="18"/>
        <end position="64"/>
    </location>
</feature>
<feature type="transmembrane region" description="Helical" evidence="1">
    <location>
        <begin position="120"/>
        <end position="139"/>
    </location>
</feature>
<reference evidence="3 4" key="1">
    <citation type="journal article" date="2016" name="Nat. Commun.">
        <title>Thousands of microbial genomes shed light on interconnected biogeochemical processes in an aquifer system.</title>
        <authorList>
            <person name="Anantharaman K."/>
            <person name="Brown C.T."/>
            <person name="Hug L.A."/>
            <person name="Sharon I."/>
            <person name="Castelle C.J."/>
            <person name="Probst A.J."/>
            <person name="Thomas B.C."/>
            <person name="Singh A."/>
            <person name="Wilkins M.J."/>
            <person name="Karaoz U."/>
            <person name="Brodie E.L."/>
            <person name="Williams K.H."/>
            <person name="Hubbard S.S."/>
            <person name="Banfield J.F."/>
        </authorList>
    </citation>
    <scope>NUCLEOTIDE SEQUENCE [LARGE SCALE GENOMIC DNA]</scope>
</reference>
<evidence type="ECO:0000313" key="3">
    <source>
        <dbReference type="EMBL" id="OGF40757.1"/>
    </source>
</evidence>
<dbReference type="AlphaFoldDB" id="A0A1F5TPJ5"/>
<keyword evidence="1" id="KW-1133">Transmembrane helix</keyword>
<feature type="transmembrane region" description="Helical" evidence="1">
    <location>
        <begin position="12"/>
        <end position="33"/>
    </location>
</feature>
<keyword evidence="1" id="KW-0812">Transmembrane</keyword>